<evidence type="ECO:0008006" key="6">
    <source>
        <dbReference type="Google" id="ProtNLM"/>
    </source>
</evidence>
<feature type="compositionally biased region" description="Polar residues" evidence="1">
    <location>
        <begin position="475"/>
        <end position="486"/>
    </location>
</feature>
<keyword evidence="2" id="KW-0472">Membrane</keyword>
<evidence type="ECO:0000256" key="3">
    <source>
        <dbReference type="SAM" id="SignalP"/>
    </source>
</evidence>
<feature type="transmembrane region" description="Helical" evidence="2">
    <location>
        <begin position="85"/>
        <end position="110"/>
    </location>
</feature>
<evidence type="ECO:0000256" key="2">
    <source>
        <dbReference type="SAM" id="Phobius"/>
    </source>
</evidence>
<keyword evidence="2" id="KW-0812">Transmembrane</keyword>
<evidence type="ECO:0000256" key="1">
    <source>
        <dbReference type="SAM" id="MobiDB-lite"/>
    </source>
</evidence>
<dbReference type="EMBL" id="BAAAND010000004">
    <property type="protein sequence ID" value="GAA1577563.1"/>
    <property type="molecule type" value="Genomic_DNA"/>
</dbReference>
<evidence type="ECO:0000313" key="4">
    <source>
        <dbReference type="EMBL" id="GAA1577563.1"/>
    </source>
</evidence>
<feature type="chain" id="PRO_5045234130" description="TrbL/VirB6 plasmid conjugal transfer protein" evidence="3">
    <location>
        <begin position="28"/>
        <end position="668"/>
    </location>
</feature>
<sequence>MRWQRRLRTAATVLAFSLIITSQLALAADPKPGPTNPTGFADLLPTPDLTHGDTRTLFEQYSPMAYGLDFDTGLSDSFNMIFNGYAYLVMMYITAITRAAISVGWWLFSFTDVKPLTSATSATIGATSTQLVGWLLPSALAFGAVAAYMQRRATGSALGQMIWVLIAGVLSISFAVAPATWLRGVDGARQMGAGAVMTASSDALGPTMQTPIPWPEPGFTGTPKDTLLRKSADASWRGFAVTPWCIAEFGSIAACQRYGKGMLDVGVNPKDRMDYVKNVVVPAEGGEDSPTAKWVKGDNPFGRTAVVMLAAIAATLFGFLNIGLAFTALMAFVGALLLLVVGVFFACLWIIPGRPRQWGLNWFEALIGLVLQSFLAMLVFGTALTLVTAVFTLTGPLGWLPVTGLAIAVLIVGFRLRRLLDSLTTMMRPGAGSVMLGGLARRGAMGAVRRVMGALTSRSAAPAPRERVRDRAGTPESSSQRASSTRIYREAPSVGSLAQRSAGSSPYELTRGPERRRTDGAAGGQGLIGAGPGGQTGGGGGVGVNGRVAGGSSPRSTSALNLARARSKDSDKRRTISVTSAGVAAPAASGSRGSAEAPKARHSRRPIPVPSNAVRYEPRAHTHSASLREGPPKGQRTRRKPVPSQARRYRDYSTVTKDGVTVHVPTRR</sequence>
<name>A0ABN2DK32_9ACTN</name>
<keyword evidence="3" id="KW-0732">Signal</keyword>
<feature type="transmembrane region" description="Helical" evidence="2">
    <location>
        <begin position="301"/>
        <end position="322"/>
    </location>
</feature>
<feature type="compositionally biased region" description="Gly residues" evidence="1">
    <location>
        <begin position="521"/>
        <end position="544"/>
    </location>
</feature>
<feature type="transmembrane region" description="Helical" evidence="2">
    <location>
        <begin position="161"/>
        <end position="182"/>
    </location>
</feature>
<comment type="caution">
    <text evidence="4">The sequence shown here is derived from an EMBL/GenBank/DDBJ whole genome shotgun (WGS) entry which is preliminary data.</text>
</comment>
<reference evidence="4 5" key="1">
    <citation type="journal article" date="2019" name="Int. J. Syst. Evol. Microbiol.">
        <title>The Global Catalogue of Microorganisms (GCM) 10K type strain sequencing project: providing services to taxonomists for standard genome sequencing and annotation.</title>
        <authorList>
            <consortium name="The Broad Institute Genomics Platform"/>
            <consortium name="The Broad Institute Genome Sequencing Center for Infectious Disease"/>
            <person name="Wu L."/>
            <person name="Ma J."/>
        </authorList>
    </citation>
    <scope>NUCLEOTIDE SEQUENCE [LARGE SCALE GENOMIC DNA]</scope>
    <source>
        <strain evidence="4 5">JCM 14304</strain>
    </source>
</reference>
<gene>
    <name evidence="4" type="ORF">GCM10009742_21680</name>
</gene>
<proteinExistence type="predicted"/>
<keyword evidence="5" id="KW-1185">Reference proteome</keyword>
<feature type="transmembrane region" description="Helical" evidence="2">
    <location>
        <begin position="363"/>
        <end position="391"/>
    </location>
</feature>
<feature type="compositionally biased region" description="Low complexity" evidence="1">
    <location>
        <begin position="580"/>
        <end position="597"/>
    </location>
</feature>
<dbReference type="Proteomes" id="UP001500190">
    <property type="component" value="Unassembled WGS sequence"/>
</dbReference>
<feature type="signal peptide" evidence="3">
    <location>
        <begin position="1"/>
        <end position="27"/>
    </location>
</feature>
<organism evidence="4 5">
    <name type="scientific">Kribbella karoonensis</name>
    <dbReference type="NCBI Taxonomy" id="324851"/>
    <lineage>
        <taxon>Bacteria</taxon>
        <taxon>Bacillati</taxon>
        <taxon>Actinomycetota</taxon>
        <taxon>Actinomycetes</taxon>
        <taxon>Propionibacteriales</taxon>
        <taxon>Kribbellaceae</taxon>
        <taxon>Kribbella</taxon>
    </lineage>
</organism>
<evidence type="ECO:0000313" key="5">
    <source>
        <dbReference type="Proteomes" id="UP001500190"/>
    </source>
</evidence>
<feature type="transmembrane region" description="Helical" evidence="2">
    <location>
        <begin position="397"/>
        <end position="416"/>
    </location>
</feature>
<feature type="compositionally biased region" description="Basic and acidic residues" evidence="1">
    <location>
        <begin position="464"/>
        <end position="473"/>
    </location>
</feature>
<feature type="transmembrane region" description="Helical" evidence="2">
    <location>
        <begin position="328"/>
        <end position="351"/>
    </location>
</feature>
<accession>A0ABN2DK32</accession>
<protein>
    <recommendedName>
        <fullName evidence="6">TrbL/VirB6 plasmid conjugal transfer protein</fullName>
    </recommendedName>
</protein>
<dbReference type="RefSeq" id="WP_344189716.1">
    <property type="nucleotide sequence ID" value="NZ_BAAAND010000004.1"/>
</dbReference>
<keyword evidence="2" id="KW-1133">Transmembrane helix</keyword>
<feature type="transmembrane region" description="Helical" evidence="2">
    <location>
        <begin position="131"/>
        <end position="149"/>
    </location>
</feature>
<feature type="region of interest" description="Disordered" evidence="1">
    <location>
        <begin position="456"/>
        <end position="668"/>
    </location>
</feature>